<evidence type="ECO:0000259" key="3">
    <source>
        <dbReference type="PROSITE" id="PS50977"/>
    </source>
</evidence>
<evidence type="ECO:0000256" key="1">
    <source>
        <dbReference type="ARBA" id="ARBA00023125"/>
    </source>
</evidence>
<dbReference type="InterPro" id="IPR050109">
    <property type="entry name" value="HTH-type_TetR-like_transc_reg"/>
</dbReference>
<reference evidence="4 5" key="1">
    <citation type="journal article" date="2019" name="Int. J. Syst. Evol. Microbiol.">
        <title>The Global Catalogue of Microorganisms (GCM) 10K type strain sequencing project: providing services to taxonomists for standard genome sequencing and annotation.</title>
        <authorList>
            <consortium name="The Broad Institute Genomics Platform"/>
            <consortium name="The Broad Institute Genome Sequencing Center for Infectious Disease"/>
            <person name="Wu L."/>
            <person name="Ma J."/>
        </authorList>
    </citation>
    <scope>NUCLEOTIDE SEQUENCE [LARGE SCALE GENOMIC DNA]</scope>
    <source>
        <strain evidence="4 5">JCM 14306</strain>
    </source>
</reference>
<comment type="caution">
    <text evidence="4">The sequence shown here is derived from an EMBL/GenBank/DDBJ whole genome shotgun (WGS) entry which is preliminary data.</text>
</comment>
<dbReference type="SUPFAM" id="SSF46689">
    <property type="entry name" value="Homeodomain-like"/>
    <property type="match status" value="1"/>
</dbReference>
<organism evidence="4 5">
    <name type="scientific">Kribbella alba</name>
    <dbReference type="NCBI Taxonomy" id="190197"/>
    <lineage>
        <taxon>Bacteria</taxon>
        <taxon>Bacillati</taxon>
        <taxon>Actinomycetota</taxon>
        <taxon>Actinomycetes</taxon>
        <taxon>Propionibacteriales</taxon>
        <taxon>Kribbellaceae</taxon>
        <taxon>Kribbella</taxon>
    </lineage>
</organism>
<dbReference type="PRINTS" id="PR00455">
    <property type="entry name" value="HTHTETR"/>
</dbReference>
<evidence type="ECO:0000256" key="2">
    <source>
        <dbReference type="PROSITE-ProRule" id="PRU00335"/>
    </source>
</evidence>
<keyword evidence="1 2" id="KW-0238">DNA-binding</keyword>
<feature type="domain" description="HTH tetR-type" evidence="3">
    <location>
        <begin position="11"/>
        <end position="70"/>
    </location>
</feature>
<proteinExistence type="predicted"/>
<keyword evidence="5" id="KW-1185">Reference proteome</keyword>
<dbReference type="Pfam" id="PF00440">
    <property type="entry name" value="TetR_N"/>
    <property type="match status" value="1"/>
</dbReference>
<dbReference type="InterPro" id="IPR001647">
    <property type="entry name" value="HTH_TetR"/>
</dbReference>
<evidence type="ECO:0000313" key="5">
    <source>
        <dbReference type="Proteomes" id="UP001501319"/>
    </source>
</evidence>
<name>A0ABN2FJE9_9ACTN</name>
<dbReference type="RefSeq" id="WP_344114065.1">
    <property type="nucleotide sequence ID" value="NZ_BAAANE010000007.1"/>
</dbReference>
<feature type="DNA-binding region" description="H-T-H motif" evidence="2">
    <location>
        <begin position="33"/>
        <end position="52"/>
    </location>
</feature>
<gene>
    <name evidence="4" type="ORF">GCM10009744_46620</name>
</gene>
<evidence type="ECO:0000313" key="4">
    <source>
        <dbReference type="EMBL" id="GAA1649790.1"/>
    </source>
</evidence>
<dbReference type="InterPro" id="IPR009057">
    <property type="entry name" value="Homeodomain-like_sf"/>
</dbReference>
<dbReference type="PROSITE" id="PS50977">
    <property type="entry name" value="HTH_TETR_2"/>
    <property type="match status" value="1"/>
</dbReference>
<dbReference type="Gene3D" id="1.10.357.10">
    <property type="entry name" value="Tetracycline Repressor, domain 2"/>
    <property type="match status" value="1"/>
</dbReference>
<accession>A0ABN2FJE9</accession>
<dbReference type="PANTHER" id="PTHR30055:SF146">
    <property type="entry name" value="HTH-TYPE TRANSCRIPTIONAL DUAL REGULATOR CECR"/>
    <property type="match status" value="1"/>
</dbReference>
<protein>
    <submittedName>
        <fullName evidence="4">TetR/AcrR family transcriptional regulator</fullName>
    </submittedName>
</protein>
<sequence>MSPRATPLPPDERRAALVEATLPLLREFGQDVSTRQIAEAAGVAEGTIFRAFGSKDALIEAAVVTAFDPVPLVRELDMVDRGLPLRERAIQAVEIMQARLRDVFGLLLALRMQRPPELARSLAEEARRKSNADLANRAFVAVLAPDAEDLRYPPTEAARLLRLVTFSATHPMISDGQPLTAEEIVDFALDGVRMKKTGDL</sequence>
<dbReference type="PANTHER" id="PTHR30055">
    <property type="entry name" value="HTH-TYPE TRANSCRIPTIONAL REGULATOR RUTR"/>
    <property type="match status" value="1"/>
</dbReference>
<dbReference type="EMBL" id="BAAANE010000007">
    <property type="protein sequence ID" value="GAA1649790.1"/>
    <property type="molecule type" value="Genomic_DNA"/>
</dbReference>
<dbReference type="Proteomes" id="UP001501319">
    <property type="component" value="Unassembled WGS sequence"/>
</dbReference>